<dbReference type="InterPro" id="IPR051173">
    <property type="entry name" value="Ca_channel_alpha-2/delta"/>
</dbReference>
<dbReference type="Pfam" id="PF12034">
    <property type="entry name" value="YfbK_C"/>
    <property type="match status" value="1"/>
</dbReference>
<dbReference type="PANTHER" id="PTHR10166:SF37">
    <property type="entry name" value="STOLID, ISOFORM H"/>
    <property type="match status" value="1"/>
</dbReference>
<feature type="region of interest" description="Disordered" evidence="1">
    <location>
        <begin position="21"/>
        <end position="44"/>
    </location>
</feature>
<evidence type="ECO:0000259" key="3">
    <source>
        <dbReference type="PROSITE" id="PS50234"/>
    </source>
</evidence>
<dbReference type="InterPro" id="IPR021908">
    <property type="entry name" value="YfbK_C"/>
</dbReference>
<evidence type="ECO:0000313" key="5">
    <source>
        <dbReference type="Proteomes" id="UP000264589"/>
    </source>
</evidence>
<dbReference type="InterPro" id="IPR002035">
    <property type="entry name" value="VWF_A"/>
</dbReference>
<dbReference type="AlphaFoldDB" id="A0A371RIR5"/>
<evidence type="ECO:0000256" key="1">
    <source>
        <dbReference type="SAM" id="MobiDB-lite"/>
    </source>
</evidence>
<dbReference type="SUPFAM" id="SSF53300">
    <property type="entry name" value="vWA-like"/>
    <property type="match status" value="1"/>
</dbReference>
<dbReference type="OrthoDB" id="9805121at2"/>
<evidence type="ECO:0000313" key="4">
    <source>
        <dbReference type="EMBL" id="RFB05332.1"/>
    </source>
</evidence>
<dbReference type="FunCoup" id="A0A371RIR5">
    <property type="interactions" value="5"/>
</dbReference>
<protein>
    <submittedName>
        <fullName evidence="4">VWA domain-containing protein</fullName>
    </submittedName>
</protein>
<feature type="compositionally biased region" description="Basic and acidic residues" evidence="1">
    <location>
        <begin position="21"/>
        <end position="30"/>
    </location>
</feature>
<dbReference type="Proteomes" id="UP000264589">
    <property type="component" value="Unassembled WGS sequence"/>
</dbReference>
<dbReference type="CDD" id="cd01465">
    <property type="entry name" value="vWA_subgroup"/>
    <property type="match status" value="1"/>
</dbReference>
<dbReference type="PROSITE" id="PS50234">
    <property type="entry name" value="VWFA"/>
    <property type="match status" value="1"/>
</dbReference>
<dbReference type="EMBL" id="QUQO01000001">
    <property type="protein sequence ID" value="RFB05332.1"/>
    <property type="molecule type" value="Genomic_DNA"/>
</dbReference>
<sequence>MKYRLLITCAMAAGLVACASHDKDNSKSNRSDATADETFAEYAPPPQMMREMAAGAQLDLAYAPMPAPYAQPADTSRYSNGVQNPVFRVSENPVSTFSADVDTASYSIARRYLTDGQLPPSEAVRIEEFVNAFDYNYPLPKSSNEPFRPDIEIVPTPWNDKSELIRIGIKGYDIEPDEIPDSNIVLLLDVSGSMNSPDKLPLLVSSMKLLVDELDKDDTVSIVVYAGAAGVVLDPTPGNEKVKIKQALDRLSAGGSTAGGQGLQLAYDLAMENFDKDGVNRIILATDGDFNVGVTGDDPLTDFVARKRKEGVYLSVLGFGAGNLNDQMMQSIAQNGNGVAAYIDTLDEARRVLVREFTSSMFPIAQDLKFQVEFNPAAVSEYRLIGYQTRILNEEDFKNDAVDAGDIGSGHTVTALYEIVRTGEEGWLEDRRYASTSSVDYDPDAELGFLRIRYKRPGQMKSRLIEQAITPDDRVRSFAAASDDTRFAILAAGFGEKLSRSSYAESLTYDWLIDEANDAKGRDEYGDRAGFVQLLRRAGELSPEDRG</sequence>
<evidence type="ECO:0000256" key="2">
    <source>
        <dbReference type="SAM" id="SignalP"/>
    </source>
</evidence>
<proteinExistence type="predicted"/>
<name>A0A371RIR5_9PROT</name>
<organism evidence="4 5">
    <name type="scientific">Parvularcula marina</name>
    <dbReference type="NCBI Taxonomy" id="2292771"/>
    <lineage>
        <taxon>Bacteria</taxon>
        <taxon>Pseudomonadati</taxon>
        <taxon>Pseudomonadota</taxon>
        <taxon>Alphaproteobacteria</taxon>
        <taxon>Parvularculales</taxon>
        <taxon>Parvularculaceae</taxon>
        <taxon>Parvularcula</taxon>
    </lineage>
</organism>
<dbReference type="InterPro" id="IPR022156">
    <property type="entry name" value="Uncharacterised_YfbK_N"/>
</dbReference>
<gene>
    <name evidence="4" type="ORF">DX908_08725</name>
</gene>
<dbReference type="InParanoid" id="A0A371RIR5"/>
<dbReference type="Gene3D" id="3.40.50.410">
    <property type="entry name" value="von Willebrand factor, type A domain"/>
    <property type="match status" value="1"/>
</dbReference>
<reference evidence="4 5" key="1">
    <citation type="submission" date="2018-08" db="EMBL/GenBank/DDBJ databases">
        <title>Parvularcula sp. SM1705, isolated from surface water of the South Sea China.</title>
        <authorList>
            <person name="Sun L."/>
        </authorList>
    </citation>
    <scope>NUCLEOTIDE SEQUENCE [LARGE SCALE GENOMIC DNA]</scope>
    <source>
        <strain evidence="4 5">SM1705</strain>
    </source>
</reference>
<dbReference type="Pfam" id="PF12450">
    <property type="entry name" value="vWF_A"/>
    <property type="match status" value="1"/>
</dbReference>
<accession>A0A371RIR5</accession>
<feature type="chain" id="PRO_5017026932" evidence="2">
    <location>
        <begin position="20"/>
        <end position="547"/>
    </location>
</feature>
<comment type="caution">
    <text evidence="4">The sequence shown here is derived from an EMBL/GenBank/DDBJ whole genome shotgun (WGS) entry which is preliminary data.</text>
</comment>
<keyword evidence="2" id="KW-0732">Signal</keyword>
<dbReference type="PROSITE" id="PS51257">
    <property type="entry name" value="PROKAR_LIPOPROTEIN"/>
    <property type="match status" value="1"/>
</dbReference>
<feature type="domain" description="VWFA" evidence="3">
    <location>
        <begin position="183"/>
        <end position="361"/>
    </location>
</feature>
<feature type="signal peptide" evidence="2">
    <location>
        <begin position="1"/>
        <end position="19"/>
    </location>
</feature>
<dbReference type="PANTHER" id="PTHR10166">
    <property type="entry name" value="VOLTAGE-DEPENDENT CALCIUM CHANNEL SUBUNIT ALPHA-2/DELTA-RELATED"/>
    <property type="match status" value="1"/>
</dbReference>
<dbReference type="InterPro" id="IPR036465">
    <property type="entry name" value="vWFA_dom_sf"/>
</dbReference>
<dbReference type="RefSeq" id="WP_116391964.1">
    <property type="nucleotide sequence ID" value="NZ_QUQO01000001.1"/>
</dbReference>
<keyword evidence="5" id="KW-1185">Reference proteome</keyword>
<dbReference type="Pfam" id="PF00092">
    <property type="entry name" value="VWA"/>
    <property type="match status" value="1"/>
</dbReference>
<dbReference type="SMART" id="SM00327">
    <property type="entry name" value="VWA"/>
    <property type="match status" value="1"/>
</dbReference>